<name>X1QC75_9ZZZZ</name>
<sequence>MKQEELLKQVYDYFDNIKKPFDQRGKITTLRCALQMIEDGLSWKDIKDQLGKYF</sequence>
<evidence type="ECO:0000313" key="1">
    <source>
        <dbReference type="EMBL" id="GAI65838.1"/>
    </source>
</evidence>
<comment type="caution">
    <text evidence="1">The sequence shown here is derived from an EMBL/GenBank/DDBJ whole genome shotgun (WGS) entry which is preliminary data.</text>
</comment>
<gene>
    <name evidence="1" type="ORF">S12H4_10808</name>
</gene>
<dbReference type="EMBL" id="BARW01004708">
    <property type="protein sequence ID" value="GAI65838.1"/>
    <property type="molecule type" value="Genomic_DNA"/>
</dbReference>
<accession>X1QC75</accession>
<organism evidence="1">
    <name type="scientific">marine sediment metagenome</name>
    <dbReference type="NCBI Taxonomy" id="412755"/>
    <lineage>
        <taxon>unclassified sequences</taxon>
        <taxon>metagenomes</taxon>
        <taxon>ecological metagenomes</taxon>
    </lineage>
</organism>
<dbReference type="AlphaFoldDB" id="X1QC75"/>
<reference evidence="1" key="1">
    <citation type="journal article" date="2014" name="Front. Microbiol.">
        <title>High frequency of phylogenetically diverse reductive dehalogenase-homologous genes in deep subseafloor sedimentary metagenomes.</title>
        <authorList>
            <person name="Kawai M."/>
            <person name="Futagami T."/>
            <person name="Toyoda A."/>
            <person name="Takaki Y."/>
            <person name="Nishi S."/>
            <person name="Hori S."/>
            <person name="Arai W."/>
            <person name="Tsubouchi T."/>
            <person name="Morono Y."/>
            <person name="Uchiyama I."/>
            <person name="Ito T."/>
            <person name="Fujiyama A."/>
            <person name="Inagaki F."/>
            <person name="Takami H."/>
        </authorList>
    </citation>
    <scope>NUCLEOTIDE SEQUENCE</scope>
    <source>
        <strain evidence="1">Expedition CK06-06</strain>
    </source>
</reference>
<proteinExistence type="predicted"/>
<protein>
    <submittedName>
        <fullName evidence="1">Uncharacterized protein</fullName>
    </submittedName>
</protein>